<dbReference type="Gene3D" id="3.80.10.10">
    <property type="entry name" value="Ribonuclease Inhibitor"/>
    <property type="match status" value="1"/>
</dbReference>
<dbReference type="Gramene" id="EOY12495">
    <property type="protein sequence ID" value="EOY12495"/>
    <property type="gene ID" value="TCM_030984"/>
</dbReference>
<dbReference type="AlphaFoldDB" id="A0A061F556"/>
<dbReference type="InParanoid" id="A0A061F556"/>
<protein>
    <recommendedName>
        <fullName evidence="1">F-box domain-containing protein</fullName>
    </recommendedName>
</protein>
<reference evidence="2 3" key="1">
    <citation type="journal article" date="2013" name="Genome Biol.">
        <title>The genome sequence of the most widely cultivated cacao type and its use to identify candidate genes regulating pod color.</title>
        <authorList>
            <person name="Motamayor J.C."/>
            <person name="Mockaitis K."/>
            <person name="Schmutz J."/>
            <person name="Haiminen N."/>
            <person name="Iii D.L."/>
            <person name="Cornejo O."/>
            <person name="Findley S.D."/>
            <person name="Zheng P."/>
            <person name="Utro F."/>
            <person name="Royaert S."/>
            <person name="Saski C."/>
            <person name="Jenkins J."/>
            <person name="Podicheti R."/>
            <person name="Zhao M."/>
            <person name="Scheffler B.E."/>
            <person name="Stack J.C."/>
            <person name="Feltus F.A."/>
            <person name="Mustiga G.M."/>
            <person name="Amores F."/>
            <person name="Phillips W."/>
            <person name="Marelli J.P."/>
            <person name="May G.D."/>
            <person name="Shapiro H."/>
            <person name="Ma J."/>
            <person name="Bustamante C.D."/>
            <person name="Schnell R.J."/>
            <person name="Main D."/>
            <person name="Gilbert D."/>
            <person name="Parida L."/>
            <person name="Kuhn D.N."/>
        </authorList>
    </citation>
    <scope>NUCLEOTIDE SEQUENCE [LARGE SCALE GENOMIC DNA]</scope>
    <source>
        <strain evidence="3">cv. Matina 1-6</strain>
    </source>
</reference>
<dbReference type="InterPro" id="IPR032675">
    <property type="entry name" value="LRR_dom_sf"/>
</dbReference>
<dbReference type="SMART" id="SM00579">
    <property type="entry name" value="FBD"/>
    <property type="match status" value="1"/>
</dbReference>
<dbReference type="InterPro" id="IPR050232">
    <property type="entry name" value="FBL13/AtMIF1-like"/>
</dbReference>
<dbReference type="PROSITE" id="PS50181">
    <property type="entry name" value="FBOX"/>
    <property type="match status" value="1"/>
</dbReference>
<dbReference type="SMART" id="SM00256">
    <property type="entry name" value="FBOX"/>
    <property type="match status" value="1"/>
</dbReference>
<dbReference type="InterPro" id="IPR006566">
    <property type="entry name" value="FBD"/>
</dbReference>
<dbReference type="HOGENOM" id="CLU_010721_1_3_1"/>
<dbReference type="Gene3D" id="1.20.1280.50">
    <property type="match status" value="1"/>
</dbReference>
<dbReference type="Pfam" id="PF24758">
    <property type="entry name" value="LRR_At5g56370"/>
    <property type="match status" value="1"/>
</dbReference>
<gene>
    <name evidence="2" type="ORF">TCM_030984</name>
</gene>
<dbReference type="PANTHER" id="PTHR31900:SF34">
    <property type="entry name" value="EMB|CAB62440.1-RELATED"/>
    <property type="match status" value="1"/>
</dbReference>
<dbReference type="CDD" id="cd22160">
    <property type="entry name" value="F-box_AtFBL13-like"/>
    <property type="match status" value="1"/>
</dbReference>
<dbReference type="Pfam" id="PF00646">
    <property type="entry name" value="F-box"/>
    <property type="match status" value="1"/>
</dbReference>
<dbReference type="Pfam" id="PF08387">
    <property type="entry name" value="FBD"/>
    <property type="match status" value="1"/>
</dbReference>
<dbReference type="InterPro" id="IPR055411">
    <property type="entry name" value="LRR_FXL15/At3g58940/PEG3-like"/>
</dbReference>
<evidence type="ECO:0000259" key="1">
    <source>
        <dbReference type="PROSITE" id="PS50181"/>
    </source>
</evidence>
<dbReference type="EMBL" id="CM001885">
    <property type="protein sequence ID" value="EOY12495.1"/>
    <property type="molecule type" value="Genomic_DNA"/>
</dbReference>
<keyword evidence="3" id="KW-1185">Reference proteome</keyword>
<proteinExistence type="predicted"/>
<evidence type="ECO:0000313" key="2">
    <source>
        <dbReference type="EMBL" id="EOY12495.1"/>
    </source>
</evidence>
<accession>A0A061F556</accession>
<dbReference type="InterPro" id="IPR053781">
    <property type="entry name" value="F-box_AtFBL13-like"/>
</dbReference>
<sequence length="452" mass="51832">MPYSRVLLKLYLNISRLGSFLLKVSNKWLMQVQVTMQKVRNKRLMHVKVTERKTDRISDLPDEILCKILSLLPSQSAIRTSILSSRFKYLWRSVRILDFRDNLSPAKTFEKFLDEALSNHEELHRLRKFRLRCYDPSYSVTKMSNWILSATASVSTLEELDIFANNVHKIRYVNLPCIVFSCRRLKSLKLAGCKIVDGIPADAVFPCLKTLKLVSISILDDNVFNKLLSAVPVLEMFHIEDCFEGSRLHVKYLRGSMIQGDCQNNLLSLDAESINVTEPNRAPTSKLLTTIYNKVKQLEIYEDNMLLSLGLIREHENPPLFQNLTHLVVEVDYMYDCQALPLLLDHSPNLTSLVLEKKFPYKLGSNDRWNAPPAACLSCNLETVQINRFRKKDVEVVKYFLRNGLALKKLVVYSARAVSSKVIASILDAPRGSSQCQIEYHLPISSLNNEKH</sequence>
<feature type="domain" description="F-box" evidence="1">
    <location>
        <begin position="54"/>
        <end position="102"/>
    </location>
</feature>
<dbReference type="SUPFAM" id="SSF81383">
    <property type="entry name" value="F-box domain"/>
    <property type="match status" value="1"/>
</dbReference>
<dbReference type="STRING" id="3641.A0A061F556"/>
<dbReference type="SUPFAM" id="SSF52047">
    <property type="entry name" value="RNI-like"/>
    <property type="match status" value="1"/>
</dbReference>
<dbReference type="Proteomes" id="UP000026915">
    <property type="component" value="Chromosome 7"/>
</dbReference>
<dbReference type="InterPro" id="IPR036047">
    <property type="entry name" value="F-box-like_dom_sf"/>
</dbReference>
<dbReference type="PANTHER" id="PTHR31900">
    <property type="entry name" value="F-BOX/RNI SUPERFAMILY PROTEIN-RELATED"/>
    <property type="match status" value="1"/>
</dbReference>
<name>A0A061F556_THECC</name>
<dbReference type="OMA" id="MGESACC"/>
<evidence type="ECO:0000313" key="3">
    <source>
        <dbReference type="Proteomes" id="UP000026915"/>
    </source>
</evidence>
<dbReference type="InterPro" id="IPR001810">
    <property type="entry name" value="F-box_dom"/>
</dbReference>
<organism evidence="2 3">
    <name type="scientific">Theobroma cacao</name>
    <name type="common">Cacao</name>
    <name type="synonym">Cocoa</name>
    <dbReference type="NCBI Taxonomy" id="3641"/>
    <lineage>
        <taxon>Eukaryota</taxon>
        <taxon>Viridiplantae</taxon>
        <taxon>Streptophyta</taxon>
        <taxon>Embryophyta</taxon>
        <taxon>Tracheophyta</taxon>
        <taxon>Spermatophyta</taxon>
        <taxon>Magnoliopsida</taxon>
        <taxon>eudicotyledons</taxon>
        <taxon>Gunneridae</taxon>
        <taxon>Pentapetalae</taxon>
        <taxon>rosids</taxon>
        <taxon>malvids</taxon>
        <taxon>Malvales</taxon>
        <taxon>Malvaceae</taxon>
        <taxon>Byttnerioideae</taxon>
        <taxon>Theobroma</taxon>
    </lineage>
</organism>